<reference evidence="1 2" key="1">
    <citation type="submission" date="2018-11" db="EMBL/GenBank/DDBJ databases">
        <title>Genomic Encyclopedia of Type Strains, Phase IV (KMG-IV): sequencing the most valuable type-strain genomes for metagenomic binning, comparative biology and taxonomic classification.</title>
        <authorList>
            <person name="Goeker M."/>
        </authorList>
    </citation>
    <scope>NUCLEOTIDE SEQUENCE [LARGE SCALE GENOMIC DNA]</scope>
    <source>
        <strain evidence="1 2">DSM 11977</strain>
    </source>
</reference>
<accession>A0A3N5B642</accession>
<comment type="caution">
    <text evidence="1">The sequence shown here is derived from an EMBL/GenBank/DDBJ whole genome shotgun (WGS) entry which is preliminary data.</text>
</comment>
<dbReference type="EMBL" id="RKRG01000001">
    <property type="protein sequence ID" value="RPF52559.1"/>
    <property type="molecule type" value="Genomic_DNA"/>
</dbReference>
<gene>
    <name evidence="1" type="ORF">EDC42_0099</name>
</gene>
<sequence length="82" mass="9790">METPPCKSKINRIPKPPSAKICVKHSQKKKHMTGMTKFYRSYDFEIQKLPMINENTMQKPQQIYFKDLPDKEIIKEDVILFF</sequence>
<proteinExistence type="predicted"/>
<dbReference type="AlphaFoldDB" id="A0A3N5B642"/>
<dbReference type="Proteomes" id="UP000271783">
    <property type="component" value="Unassembled WGS sequence"/>
</dbReference>
<evidence type="ECO:0000313" key="1">
    <source>
        <dbReference type="EMBL" id="RPF52559.1"/>
    </source>
</evidence>
<keyword evidence="2" id="KW-1185">Reference proteome</keyword>
<name>A0A3N5B642_9EURY</name>
<protein>
    <submittedName>
        <fullName evidence="1">Uncharacterized protein</fullName>
    </submittedName>
</protein>
<dbReference type="RefSeq" id="WP_069575263.1">
    <property type="nucleotide sequence ID" value="NZ_RKRG01000001.1"/>
</dbReference>
<organism evidence="1 2">
    <name type="scientific">Methanobrevibacter gottschalkii DSM 11977</name>
    <dbReference type="NCBI Taxonomy" id="1122229"/>
    <lineage>
        <taxon>Archaea</taxon>
        <taxon>Methanobacteriati</taxon>
        <taxon>Methanobacteriota</taxon>
        <taxon>Methanomada group</taxon>
        <taxon>Methanobacteria</taxon>
        <taxon>Methanobacteriales</taxon>
        <taxon>Methanobacteriaceae</taxon>
        <taxon>Methanobrevibacter</taxon>
    </lineage>
</organism>
<evidence type="ECO:0000313" key="2">
    <source>
        <dbReference type="Proteomes" id="UP000271783"/>
    </source>
</evidence>